<organism evidence="1 2">
    <name type="scientific">Gaopeijia maritima</name>
    <dbReference type="NCBI Taxonomy" id="3119007"/>
    <lineage>
        <taxon>Bacteria</taxon>
        <taxon>Pseudomonadati</taxon>
        <taxon>Gemmatimonadota</taxon>
        <taxon>Longimicrobiia</taxon>
        <taxon>Gaopeijiales</taxon>
        <taxon>Gaopeijiaceae</taxon>
        <taxon>Gaopeijia</taxon>
    </lineage>
</organism>
<reference evidence="1 2" key="1">
    <citation type="submission" date="2024-02" db="EMBL/GenBank/DDBJ databases">
        <title>A novel Gemmatimonadota bacterium.</title>
        <authorList>
            <person name="Du Z.-J."/>
            <person name="Ye Y.-Q."/>
        </authorList>
    </citation>
    <scope>NUCLEOTIDE SEQUENCE [LARGE SCALE GENOMIC DNA]</scope>
    <source>
        <strain evidence="1 2">DH-20</strain>
    </source>
</reference>
<protein>
    <recommendedName>
        <fullName evidence="3">TIR domain-containing protein</fullName>
    </recommendedName>
</protein>
<evidence type="ECO:0000313" key="1">
    <source>
        <dbReference type="EMBL" id="MEK9502275.1"/>
    </source>
</evidence>
<dbReference type="RefSeq" id="WP_405274436.1">
    <property type="nucleotide sequence ID" value="NZ_JBBHLI010000010.1"/>
</dbReference>
<dbReference type="EMBL" id="JBBHLI010000010">
    <property type="protein sequence ID" value="MEK9502275.1"/>
    <property type="molecule type" value="Genomic_DNA"/>
</dbReference>
<dbReference type="Proteomes" id="UP001484239">
    <property type="component" value="Unassembled WGS sequence"/>
</dbReference>
<name>A0ABU9EC26_9BACT</name>
<accession>A0ABU9EC26</accession>
<evidence type="ECO:0008006" key="3">
    <source>
        <dbReference type="Google" id="ProtNLM"/>
    </source>
</evidence>
<keyword evidence="2" id="KW-1185">Reference proteome</keyword>
<comment type="caution">
    <text evidence="1">The sequence shown here is derived from an EMBL/GenBank/DDBJ whole genome shotgun (WGS) entry which is preliminary data.</text>
</comment>
<gene>
    <name evidence="1" type="ORF">WI372_14875</name>
</gene>
<evidence type="ECO:0000313" key="2">
    <source>
        <dbReference type="Proteomes" id="UP001484239"/>
    </source>
</evidence>
<sequence>MTETAWELADTYDVAISFVDEDLGLAQQIAGMLHERVRGGVFIYTEQQLALLGPDGDLKLQEVFEHRARVVLLLHRERWGQKGFTVHEERALRNRIHNGGRGFLLVFRNDDTAAPTWIPAGDIWAAEQDLGVIVGALVTMVKTSGGAVGRESPSEMAFRLQAQRTLLETAERTLRAVGDKRFDDEAVRLFQRIREEVATVNATLTGDLKLAVHERAKQLTIACGDGTILLDRGRPRAGIEWQPKPLERTLFRGRVTLDGQWAGSPQAVSRTKFTFQPRPVEGDLWAWHLEGGPPASTEHLAQDLVRAATEVLFYGLPRTRRTRRIVHRGIEW</sequence>
<proteinExistence type="predicted"/>